<dbReference type="RefSeq" id="WP_232337907.1">
    <property type="nucleotide sequence ID" value="NZ_WQLB01000037.1"/>
</dbReference>
<feature type="transmembrane region" description="Helical" evidence="1">
    <location>
        <begin position="334"/>
        <end position="352"/>
    </location>
</feature>
<keyword evidence="3" id="KW-1185">Reference proteome</keyword>
<reference evidence="2 3" key="1">
    <citation type="submission" date="2019-12" db="EMBL/GenBank/DDBJ databases">
        <title>Deinococcus sp. HMF7620 Genome sequencing and assembly.</title>
        <authorList>
            <person name="Kang H."/>
            <person name="Kim H."/>
            <person name="Joh K."/>
        </authorList>
    </citation>
    <scope>NUCLEOTIDE SEQUENCE [LARGE SCALE GENOMIC DNA]</scope>
    <source>
        <strain evidence="2 3">HMF7620</strain>
    </source>
</reference>
<comment type="caution">
    <text evidence="2">The sequence shown here is derived from an EMBL/GenBank/DDBJ whole genome shotgun (WGS) entry which is preliminary data.</text>
</comment>
<evidence type="ECO:0000313" key="2">
    <source>
        <dbReference type="EMBL" id="MVN88894.1"/>
    </source>
</evidence>
<evidence type="ECO:0000256" key="1">
    <source>
        <dbReference type="SAM" id="Phobius"/>
    </source>
</evidence>
<feature type="transmembrane region" description="Helical" evidence="1">
    <location>
        <begin position="372"/>
        <end position="392"/>
    </location>
</feature>
<accession>A0A7C9HTW4</accession>
<gene>
    <name evidence="2" type="ORF">GO986_19310</name>
</gene>
<protein>
    <submittedName>
        <fullName evidence="2">Metal transporter</fullName>
    </submittedName>
</protein>
<feature type="transmembrane region" description="Helical" evidence="1">
    <location>
        <begin position="181"/>
        <end position="200"/>
    </location>
</feature>
<keyword evidence="1" id="KW-0812">Transmembrane</keyword>
<dbReference type="AlphaFoldDB" id="A0A7C9HTW4"/>
<keyword evidence="1" id="KW-1133">Transmembrane helix</keyword>
<organism evidence="2 3">
    <name type="scientific">Deinococcus arboris</name>
    <dbReference type="NCBI Taxonomy" id="2682977"/>
    <lineage>
        <taxon>Bacteria</taxon>
        <taxon>Thermotogati</taxon>
        <taxon>Deinococcota</taxon>
        <taxon>Deinococci</taxon>
        <taxon>Deinococcales</taxon>
        <taxon>Deinococcaceae</taxon>
        <taxon>Deinococcus</taxon>
    </lineage>
</organism>
<dbReference type="EMBL" id="WQLB01000037">
    <property type="protein sequence ID" value="MVN88894.1"/>
    <property type="molecule type" value="Genomic_DNA"/>
</dbReference>
<keyword evidence="1" id="KW-0472">Membrane</keyword>
<evidence type="ECO:0000313" key="3">
    <source>
        <dbReference type="Proteomes" id="UP000483286"/>
    </source>
</evidence>
<sequence>MSAPAAPAGRWASLWGLAVVPLLLLGAVLAYLVATGGGLKTLQGPPVEQLNIGRVTLPERGVIQVQVVNDGPQTVTVPQVMVDDAFWSFTADPPGPIPRLGRATFTIPYPWVEEEAHKVALLTTLGTVFEAEIPVATLTPQPGRDLFLRFGLVGLYVGVVPVVLGMLWFPWMRRLSAGAMNFILALTVGLLVYLAVGTYLDAQEFAAALPAFWQGTAAVLLIALLTLGVLLALGSKRRTEEAPLGLSYRIATGIGLHNLGEGLAIGAAFALGEAALGTFLILGFTLHNITEGLGIVAPVVRQQPKFVQFAWLALIAGGPAILGTWLGGFAFNPVLATVFLAVGVGAIVQVVWEVGRLVARNTAALGAPLVGWSTLGGFTVGVALMYFTAFFVKF</sequence>
<dbReference type="Proteomes" id="UP000483286">
    <property type="component" value="Unassembled WGS sequence"/>
</dbReference>
<feature type="transmembrane region" description="Helical" evidence="1">
    <location>
        <begin position="146"/>
        <end position="169"/>
    </location>
</feature>
<name>A0A7C9HTW4_9DEIO</name>
<feature type="transmembrane region" description="Helical" evidence="1">
    <location>
        <begin position="212"/>
        <end position="233"/>
    </location>
</feature>
<proteinExistence type="predicted"/>
<feature type="transmembrane region" description="Helical" evidence="1">
    <location>
        <begin position="12"/>
        <end position="34"/>
    </location>
</feature>
<feature type="transmembrane region" description="Helical" evidence="1">
    <location>
        <begin position="306"/>
        <end position="327"/>
    </location>
</feature>